<dbReference type="InterPro" id="IPR036052">
    <property type="entry name" value="TrpB-like_PALP_sf"/>
</dbReference>
<keyword evidence="5" id="KW-0456">Lyase</keyword>
<name>A0ABM9BTS9_9BACL</name>
<dbReference type="InterPro" id="IPR027278">
    <property type="entry name" value="ACCD_DCysDesulf"/>
</dbReference>
<organism evidence="5 6">
    <name type="scientific">Paenibacillus auburnensis</name>
    <dbReference type="NCBI Taxonomy" id="2905649"/>
    <lineage>
        <taxon>Bacteria</taxon>
        <taxon>Bacillati</taxon>
        <taxon>Bacillota</taxon>
        <taxon>Bacilli</taxon>
        <taxon>Bacillales</taxon>
        <taxon>Paenibacillaceae</taxon>
        <taxon>Paenibacillus</taxon>
    </lineage>
</organism>
<evidence type="ECO:0000313" key="6">
    <source>
        <dbReference type="Proteomes" id="UP000838324"/>
    </source>
</evidence>
<keyword evidence="3" id="KW-0663">Pyridoxal phosphate</keyword>
<dbReference type="Pfam" id="PF00291">
    <property type="entry name" value="PALP"/>
    <property type="match status" value="1"/>
</dbReference>
<evidence type="ECO:0000256" key="3">
    <source>
        <dbReference type="ARBA" id="ARBA00022898"/>
    </source>
</evidence>
<reference evidence="5" key="1">
    <citation type="submission" date="2022-01" db="EMBL/GenBank/DDBJ databases">
        <authorList>
            <person name="Criscuolo A."/>
        </authorList>
    </citation>
    <scope>NUCLEOTIDE SEQUENCE</scope>
    <source>
        <strain evidence="5">CIP111892</strain>
    </source>
</reference>
<gene>
    <name evidence="5" type="primary">cuyA</name>
    <name evidence="5" type="ORF">PAECIP111892_01163</name>
</gene>
<dbReference type="GO" id="GO:0034011">
    <property type="term" value="F:L-cysteate sulfo-lyase activity"/>
    <property type="evidence" value="ECO:0007669"/>
    <property type="project" value="UniProtKB-EC"/>
</dbReference>
<evidence type="ECO:0000256" key="2">
    <source>
        <dbReference type="ARBA" id="ARBA00008639"/>
    </source>
</evidence>
<evidence type="ECO:0000256" key="1">
    <source>
        <dbReference type="ARBA" id="ARBA00001933"/>
    </source>
</evidence>
<dbReference type="EMBL" id="CAKMMG010000001">
    <property type="protein sequence ID" value="CAH1193200.1"/>
    <property type="molecule type" value="Genomic_DNA"/>
</dbReference>
<sequence>MNVIGSLPRVRLGAWPTPLQPAEQLSLQLGCPLYIKREDMSGLGGGGNKARKLEFQLGKAVTDGITHVITTGAVQSNHAHLTAAASRKLGLKPHLVLSGIPGTEKHGNLFLDHLLESEFTFVTPPAGRPPLEMVNEVMAEVASQITNKGGKPCIIPEGGTDPLGTVGYILAVEELVQQLDSLGLNKKRILIVVATGTCGTHAGLVAGASVVSHSLDILGVSVSGKTPVKIEKTAKVATETLRLAGYRHEVLSDGIWIEDRFIGSGYGEVTEECCHAIYTAAATEGIFLDPVYTGKAMAALLHMGQTGQLIQYDAAVFVHTGGFPLLFHYDSAITSYNKMKVR</sequence>
<comment type="cofactor">
    <cofactor evidence="1">
        <name>pyridoxal 5'-phosphate</name>
        <dbReference type="ChEBI" id="CHEBI:597326"/>
    </cofactor>
</comment>
<dbReference type="InterPro" id="IPR001926">
    <property type="entry name" value="TrpB-like_PALP"/>
</dbReference>
<dbReference type="EC" id="4.4.1.25" evidence="5"/>
<evidence type="ECO:0000313" key="5">
    <source>
        <dbReference type="EMBL" id="CAH1193200.1"/>
    </source>
</evidence>
<feature type="domain" description="Tryptophan synthase beta chain-like PALP" evidence="4">
    <location>
        <begin position="11"/>
        <end position="321"/>
    </location>
</feature>
<dbReference type="Proteomes" id="UP000838324">
    <property type="component" value="Unassembled WGS sequence"/>
</dbReference>
<keyword evidence="6" id="KW-1185">Reference proteome</keyword>
<dbReference type="SUPFAM" id="SSF53686">
    <property type="entry name" value="Tryptophan synthase beta subunit-like PLP-dependent enzymes"/>
    <property type="match status" value="1"/>
</dbReference>
<dbReference type="RefSeq" id="WP_236330786.1">
    <property type="nucleotide sequence ID" value="NZ_CAKMMG010000001.1"/>
</dbReference>
<dbReference type="PIRSF" id="PIRSF006278">
    <property type="entry name" value="ACCD_DCysDesulf"/>
    <property type="match status" value="1"/>
</dbReference>
<dbReference type="PANTHER" id="PTHR43780:SF2">
    <property type="entry name" value="1-AMINOCYCLOPROPANE-1-CARBOXYLATE DEAMINASE-RELATED"/>
    <property type="match status" value="1"/>
</dbReference>
<comment type="caution">
    <text evidence="5">The sequence shown here is derived from an EMBL/GenBank/DDBJ whole genome shotgun (WGS) entry which is preliminary data.</text>
</comment>
<evidence type="ECO:0000259" key="4">
    <source>
        <dbReference type="Pfam" id="PF00291"/>
    </source>
</evidence>
<dbReference type="Gene3D" id="3.40.50.1100">
    <property type="match status" value="2"/>
</dbReference>
<dbReference type="PANTHER" id="PTHR43780">
    <property type="entry name" value="1-AMINOCYCLOPROPANE-1-CARBOXYLATE DEAMINASE-RELATED"/>
    <property type="match status" value="1"/>
</dbReference>
<comment type="similarity">
    <text evidence="2">Belongs to the ACC deaminase/D-cysteine desulfhydrase family.</text>
</comment>
<protein>
    <submittedName>
        <fullName evidence="5">L-cysteate sulfo-lyase</fullName>
        <ecNumber evidence="5">4.4.1.25</ecNumber>
    </submittedName>
</protein>
<accession>A0ABM9BTS9</accession>
<proteinExistence type="inferred from homology"/>